<protein>
    <submittedName>
        <fullName evidence="2">Uncharacterized protein</fullName>
    </submittedName>
</protein>
<organism evidence="2 3">
    <name type="scientific">Aedes albopictus</name>
    <name type="common">Asian tiger mosquito</name>
    <name type="synonym">Stegomyia albopicta</name>
    <dbReference type="NCBI Taxonomy" id="7160"/>
    <lineage>
        <taxon>Eukaryota</taxon>
        <taxon>Metazoa</taxon>
        <taxon>Ecdysozoa</taxon>
        <taxon>Arthropoda</taxon>
        <taxon>Hexapoda</taxon>
        <taxon>Insecta</taxon>
        <taxon>Pterygota</taxon>
        <taxon>Neoptera</taxon>
        <taxon>Endopterygota</taxon>
        <taxon>Diptera</taxon>
        <taxon>Nematocera</taxon>
        <taxon>Culicoidea</taxon>
        <taxon>Culicidae</taxon>
        <taxon>Culicinae</taxon>
        <taxon>Aedini</taxon>
        <taxon>Aedes</taxon>
        <taxon>Stegomyia</taxon>
    </lineage>
</organism>
<dbReference type="Proteomes" id="UP000069940">
    <property type="component" value="Unassembled WGS sequence"/>
</dbReference>
<dbReference type="EnsemblMetazoa" id="AALFPA23_004427.R5379">
    <property type="protein sequence ID" value="AALFPA23_004427.P5379"/>
    <property type="gene ID" value="AALFPA23_004427"/>
</dbReference>
<accession>A0ABM1Y001</accession>
<sequence length="307" mass="33745">MANEQTKSVPSSISFPGSFPEEIVELINCHGLDVSDVGQVINFLTNSGLAQLVEDSEKQLNLVFTQSNTVDDDSRTISLTFFFKSCFFIQYSVLPAVPDLPDDSQSKHNPLPPADSCGEETTDPSSETPEPPEEPPRPTKAEGGAQTEPNGTSQVENLEAETDAQADEQAHKISSKPIELPSSSKAAENKTDKPASTEAGAASDKNQQEFHSTKEKKSDQTSTDDLTPDRLLAILQNSPVGKDIIRLAGEGILSERRQQELAEFVAQWHLSNKKKLVEADLQKYSWSVTSLFENEKVVRKFFDNFSK</sequence>
<feature type="region of interest" description="Disordered" evidence="1">
    <location>
        <begin position="102"/>
        <end position="225"/>
    </location>
</feature>
<dbReference type="GeneID" id="115259751"/>
<dbReference type="RefSeq" id="XP_062715889.1">
    <property type="nucleotide sequence ID" value="XM_062859905.1"/>
</dbReference>
<reference evidence="3" key="1">
    <citation type="journal article" date="2015" name="Proc. Natl. Acad. Sci. U.S.A.">
        <title>Genome sequence of the Asian Tiger mosquito, Aedes albopictus, reveals insights into its biology, genetics, and evolution.</title>
        <authorList>
            <person name="Chen X.G."/>
            <person name="Jiang X."/>
            <person name="Gu J."/>
            <person name="Xu M."/>
            <person name="Wu Y."/>
            <person name="Deng Y."/>
            <person name="Zhang C."/>
            <person name="Bonizzoni M."/>
            <person name="Dermauw W."/>
            <person name="Vontas J."/>
            <person name="Armbruster P."/>
            <person name="Huang X."/>
            <person name="Yang Y."/>
            <person name="Zhang H."/>
            <person name="He W."/>
            <person name="Peng H."/>
            <person name="Liu Y."/>
            <person name="Wu K."/>
            <person name="Chen J."/>
            <person name="Lirakis M."/>
            <person name="Topalis P."/>
            <person name="Van Leeuwen T."/>
            <person name="Hall A.B."/>
            <person name="Jiang X."/>
            <person name="Thorpe C."/>
            <person name="Mueller R.L."/>
            <person name="Sun C."/>
            <person name="Waterhouse R.M."/>
            <person name="Yan G."/>
            <person name="Tu Z.J."/>
            <person name="Fang X."/>
            <person name="James A.A."/>
        </authorList>
    </citation>
    <scope>NUCLEOTIDE SEQUENCE [LARGE SCALE GENOMIC DNA]</scope>
    <source>
        <strain evidence="3">Foshan</strain>
    </source>
</reference>
<feature type="compositionally biased region" description="Basic and acidic residues" evidence="1">
    <location>
        <begin position="206"/>
        <end position="219"/>
    </location>
</feature>
<evidence type="ECO:0000256" key="1">
    <source>
        <dbReference type="SAM" id="MobiDB-lite"/>
    </source>
</evidence>
<keyword evidence="3" id="KW-1185">Reference proteome</keyword>
<name>A0ABM1Y001_AEDAL</name>
<evidence type="ECO:0000313" key="2">
    <source>
        <dbReference type="EnsemblMetazoa" id="AALFPA23_004427.P5379"/>
    </source>
</evidence>
<evidence type="ECO:0000313" key="3">
    <source>
        <dbReference type="Proteomes" id="UP000069940"/>
    </source>
</evidence>
<proteinExistence type="predicted"/>
<reference evidence="2" key="2">
    <citation type="submission" date="2025-05" db="UniProtKB">
        <authorList>
            <consortium name="EnsemblMetazoa"/>
        </authorList>
    </citation>
    <scope>IDENTIFICATION</scope>
    <source>
        <strain evidence="2">Foshan</strain>
    </source>
</reference>
<feature type="compositionally biased region" description="Polar residues" evidence="1">
    <location>
        <begin position="147"/>
        <end position="156"/>
    </location>
</feature>